<keyword evidence="14" id="KW-1185">Reference proteome</keyword>
<feature type="domain" description="DNA polymerase III beta sliding clamp C-terminal" evidence="12">
    <location>
        <begin position="259"/>
        <end position="358"/>
    </location>
</feature>
<keyword evidence="8" id="KW-0238">DNA-binding</keyword>
<dbReference type="SUPFAM" id="SSF55979">
    <property type="entry name" value="DNA clamp"/>
    <property type="match status" value="3"/>
</dbReference>
<evidence type="ECO:0000256" key="2">
    <source>
        <dbReference type="ARBA" id="ARBA00010752"/>
    </source>
</evidence>
<evidence type="ECO:0000256" key="9">
    <source>
        <dbReference type="PIRNR" id="PIRNR000804"/>
    </source>
</evidence>
<dbReference type="RefSeq" id="WP_220170252.1">
    <property type="nucleotide sequence ID" value="NZ_JAIBOA010000029.1"/>
</dbReference>
<dbReference type="NCBIfam" id="TIGR00663">
    <property type="entry name" value="dnan"/>
    <property type="match status" value="1"/>
</dbReference>
<evidence type="ECO:0000256" key="7">
    <source>
        <dbReference type="ARBA" id="ARBA00022932"/>
    </source>
</evidence>
<evidence type="ECO:0000313" key="14">
    <source>
        <dbReference type="Proteomes" id="UP000774570"/>
    </source>
</evidence>
<dbReference type="InterPro" id="IPR001001">
    <property type="entry name" value="DNA_polIII_beta"/>
</dbReference>
<keyword evidence="5 9" id="KW-0548">Nucleotidyltransferase</keyword>
<gene>
    <name evidence="13" type="primary">dnaN</name>
    <name evidence="13" type="ORF">K1Y72_31930</name>
</gene>
<evidence type="ECO:0000256" key="5">
    <source>
        <dbReference type="ARBA" id="ARBA00022695"/>
    </source>
</evidence>
<keyword evidence="6 9" id="KW-0235">DNA replication</keyword>
<comment type="function">
    <text evidence="9">Confers DNA tethering and processivity to DNA polymerases and other proteins. Acts as a clamp, forming a ring around DNA (a reaction catalyzed by the clamp-loading complex) which diffuses in an ATP-independent manner freely and bidirectionally along dsDNA. Initially characterized for its ability to contact the catalytic subunit of DNA polymerase III (Pol III), a complex, multichain enzyme responsible for most of the replicative synthesis in bacteria; Pol III exhibits 3'-5' exonuclease proofreading activity. The beta chain is required for initiation of replication as well as for processivity of DNA replication.</text>
</comment>
<evidence type="ECO:0000313" key="13">
    <source>
        <dbReference type="EMBL" id="MBW8487014.1"/>
    </source>
</evidence>
<dbReference type="GO" id="GO:0003887">
    <property type="term" value="F:DNA-directed DNA polymerase activity"/>
    <property type="evidence" value="ECO:0007669"/>
    <property type="project" value="UniProtKB-EC"/>
</dbReference>
<comment type="subcellular location">
    <subcellularLocation>
        <location evidence="1 9">Cytoplasm</location>
    </subcellularLocation>
</comment>
<evidence type="ECO:0000256" key="1">
    <source>
        <dbReference type="ARBA" id="ARBA00004496"/>
    </source>
</evidence>
<dbReference type="InterPro" id="IPR022634">
    <property type="entry name" value="DNA_polIII_beta_N"/>
</dbReference>
<comment type="caution">
    <text evidence="13">The sequence shown here is derived from an EMBL/GenBank/DDBJ whole genome shotgun (WGS) entry which is preliminary data.</text>
</comment>
<dbReference type="Pfam" id="PF02768">
    <property type="entry name" value="DNA_pol3_beta_3"/>
    <property type="match status" value="1"/>
</dbReference>
<comment type="similarity">
    <text evidence="2 9">Belongs to the beta sliding clamp family.</text>
</comment>
<sequence length="383" mass="39800">MVEFRAERQALADAVAWAARSLPARPALPVLAGMLVESAGEGRMAVAGFDYEMSARAEFDAEVVQPGRVLVSGRLLADIVRSLPAGGAVEVAAKGSEVEVRCGSAEFGLQIMPVEDYPTLPEAPAPAGTVPGEAFAAAVAQVVPAAGRDDTLPMLTGVRMDFDGPALRLACTDRYRIAAVEIGWSPAADGFTAGVVVPARTLADTAKAIRPGAEVAIDLTGTADTLIGVSGGGRSMTTRLLDEQYIDYRSRLTGTWSTTVAIARVPLVEAVKRVALVAERGTPVRLDFTGGQVQVRAATGDAARAREAVAADIVGDDVDIAFSPQYLLDGLNALATARVRLECTGPTKAALLTGIPDPDGDGEPDDDADTGFRYLAMPVRLTG</sequence>
<feature type="domain" description="DNA polymerase III beta sliding clamp N-terminal" evidence="10">
    <location>
        <begin position="3"/>
        <end position="121"/>
    </location>
</feature>
<reference evidence="13 14" key="1">
    <citation type="submission" date="2021-07" db="EMBL/GenBank/DDBJ databases">
        <title>Actinomadura sp. PM05-2 isolated from lichen.</title>
        <authorList>
            <person name="Somphong A."/>
            <person name="Phongsopitanun W."/>
            <person name="Tanasupawat S."/>
            <person name="Peongsungnone V."/>
        </authorList>
    </citation>
    <scope>NUCLEOTIDE SEQUENCE [LARGE SCALE GENOMIC DNA]</scope>
    <source>
        <strain evidence="13 14">PM05-2</strain>
    </source>
</reference>
<keyword evidence="7 9" id="KW-0239">DNA-directed DNA polymerase</keyword>
<dbReference type="PANTHER" id="PTHR30478">
    <property type="entry name" value="DNA POLYMERASE III SUBUNIT BETA"/>
    <property type="match status" value="1"/>
</dbReference>
<proteinExistence type="inferred from homology"/>
<protein>
    <recommendedName>
        <fullName evidence="9">Beta sliding clamp</fullName>
    </recommendedName>
</protein>
<organism evidence="13 14">
    <name type="scientific">Actinomadura parmotrematis</name>
    <dbReference type="NCBI Taxonomy" id="2864039"/>
    <lineage>
        <taxon>Bacteria</taxon>
        <taxon>Bacillati</taxon>
        <taxon>Actinomycetota</taxon>
        <taxon>Actinomycetes</taxon>
        <taxon>Streptosporangiales</taxon>
        <taxon>Thermomonosporaceae</taxon>
        <taxon>Actinomadura</taxon>
    </lineage>
</organism>
<feature type="domain" description="DNA polymerase III beta sliding clamp central" evidence="11">
    <location>
        <begin position="130"/>
        <end position="245"/>
    </location>
</feature>
<dbReference type="Pfam" id="PF02767">
    <property type="entry name" value="DNA_pol3_beta_2"/>
    <property type="match status" value="1"/>
</dbReference>
<dbReference type="Proteomes" id="UP000774570">
    <property type="component" value="Unassembled WGS sequence"/>
</dbReference>
<evidence type="ECO:0000259" key="11">
    <source>
        <dbReference type="Pfam" id="PF02767"/>
    </source>
</evidence>
<evidence type="ECO:0000259" key="12">
    <source>
        <dbReference type="Pfam" id="PF02768"/>
    </source>
</evidence>
<dbReference type="InterPro" id="IPR022635">
    <property type="entry name" value="DNA_polIII_beta_C"/>
</dbReference>
<keyword evidence="4 9" id="KW-0808">Transferase</keyword>
<keyword evidence="3 9" id="KW-0963">Cytoplasm</keyword>
<evidence type="ECO:0000256" key="8">
    <source>
        <dbReference type="ARBA" id="ARBA00023125"/>
    </source>
</evidence>
<evidence type="ECO:0000259" key="10">
    <source>
        <dbReference type="Pfam" id="PF00712"/>
    </source>
</evidence>
<evidence type="ECO:0000256" key="3">
    <source>
        <dbReference type="ARBA" id="ARBA00022490"/>
    </source>
</evidence>
<accession>A0ABS7G569</accession>
<dbReference type="CDD" id="cd00140">
    <property type="entry name" value="beta_clamp"/>
    <property type="match status" value="1"/>
</dbReference>
<name>A0ABS7G569_9ACTN</name>
<dbReference type="PANTHER" id="PTHR30478:SF0">
    <property type="entry name" value="BETA SLIDING CLAMP"/>
    <property type="match status" value="1"/>
</dbReference>
<dbReference type="EMBL" id="JAIBOA010000029">
    <property type="protein sequence ID" value="MBW8487014.1"/>
    <property type="molecule type" value="Genomic_DNA"/>
</dbReference>
<evidence type="ECO:0000256" key="4">
    <source>
        <dbReference type="ARBA" id="ARBA00022679"/>
    </source>
</evidence>
<comment type="subunit">
    <text evidence="9">Forms a ring-shaped head-to-tail homodimer around DNA.</text>
</comment>
<dbReference type="PIRSF" id="PIRSF000804">
    <property type="entry name" value="DNA_pol_III_b"/>
    <property type="match status" value="1"/>
</dbReference>
<dbReference type="Gene3D" id="3.10.150.10">
    <property type="entry name" value="DNA Polymerase III, subunit A, domain 2"/>
    <property type="match status" value="3"/>
</dbReference>
<evidence type="ECO:0000256" key="6">
    <source>
        <dbReference type="ARBA" id="ARBA00022705"/>
    </source>
</evidence>
<dbReference type="InterPro" id="IPR046938">
    <property type="entry name" value="DNA_clamp_sf"/>
</dbReference>
<dbReference type="InterPro" id="IPR022637">
    <property type="entry name" value="DNA_polIII_beta_cen"/>
</dbReference>
<dbReference type="Pfam" id="PF00712">
    <property type="entry name" value="DNA_pol3_beta"/>
    <property type="match status" value="1"/>
</dbReference>
<dbReference type="SMART" id="SM00480">
    <property type="entry name" value="POL3Bc"/>
    <property type="match status" value="1"/>
</dbReference>